<keyword evidence="2" id="KW-0132">Cell division</keyword>
<gene>
    <name evidence="5" type="ORF">Ocin01_01472</name>
</gene>
<dbReference type="GO" id="GO:0031145">
    <property type="term" value="P:anaphase-promoting complex-dependent catabolic process"/>
    <property type="evidence" value="ECO:0007669"/>
    <property type="project" value="TreeGrafter"/>
</dbReference>
<comment type="similarity">
    <text evidence="1">Belongs to the APC1 family.</text>
</comment>
<dbReference type="GO" id="GO:0051301">
    <property type="term" value="P:cell division"/>
    <property type="evidence" value="ECO:0007669"/>
    <property type="project" value="UniProtKB-KW"/>
</dbReference>
<dbReference type="EMBL" id="LJIJ01000028">
    <property type="protein sequence ID" value="ODN05199.1"/>
    <property type="molecule type" value="Genomic_DNA"/>
</dbReference>
<dbReference type="PANTHER" id="PTHR12827">
    <property type="entry name" value="MEIOTIC CHECKPOINT REGULATOR TSG24 FAMILY MEMBER"/>
    <property type="match status" value="1"/>
</dbReference>
<dbReference type="PANTHER" id="PTHR12827:SF3">
    <property type="entry name" value="ANAPHASE-PROMOTING COMPLEX SUBUNIT 1"/>
    <property type="match status" value="1"/>
</dbReference>
<evidence type="ECO:0000313" key="5">
    <source>
        <dbReference type="EMBL" id="ODN05199.1"/>
    </source>
</evidence>
<dbReference type="InterPro" id="IPR024990">
    <property type="entry name" value="Apc1"/>
</dbReference>
<name>A0A1D2NJ00_ORCCI</name>
<evidence type="ECO:0000256" key="3">
    <source>
        <dbReference type="ARBA" id="ARBA00022776"/>
    </source>
</evidence>
<evidence type="ECO:0000313" key="6">
    <source>
        <dbReference type="Proteomes" id="UP000094527"/>
    </source>
</evidence>
<accession>A0A1D2NJ00</accession>
<sequence>MLVPWGVQVKKKNPWYPQEVCNEWPHQLSALSLGESSVVKFGVTYPLRTGLGTVSESDFPEYTTYFLPSSSSGSLVKGVYEEAFVSRGVCLLSEGPVGGPSFVKGFYRPELSYSTGVGIQTVVKAKFPSENDTMSFKKADQATASTDEDDTYVCLVEKGGISVYAESSSETYVAYMPEFQIDKVIPCKYGLIVVPCKGVATVSEVEEDKFLYVLTHPIKQVSKLFQKCSIGPGFSEYDTRSEKLLWCEDDICIFWSVKNDKFIVRRMCKLEKRDVVQCSTINASMYYTTQEHTNSPFTPAGGSSMYSPFMRSGQKGSAMRVNREGGTVYYWPSFDFSETAHGFNAGFYPPHIGIYDDPELFFKLMFCIELDSRGKWREPKKFQLVLCDKDKNRMTLWYLIKNNLYWYCINVERGERISHYALKGVQDFVCSSVEGQQKLLVVLTTEGQIKMAWLDESYCIAASARIDHDIAAPIRSLDHFFDSDTLICSVKDNNESKAVITLKSYHNNSLIKMCIDKFSEVLSSKQASSQPTNFVAKLAYEYACIEDSPYFQKQWSSFLSILKETLGSTDDTPVDFIGEAVESLREDVKLNSSSSGFLGYLQELTQTVFAINKDFRRVEDFDLDVVPVLQTFVRLLMKSDTSDCEEFHSLPPVMQILLQGPDSVENLERLAKLKSETNSFIPAIDILLADVFRRNQLQVQFNWPESAITITGRKDYLSGANDPCSLVKDKIFEVFTPFREKEDSTHEPSWVTHVLNMRVFSDDRRLEEVCRLLDSASPLTIDVEQRAEMSDHEFVEEQEKHLLQLIQITFAAPVGRAAFTLRTEQKNFANLTSGIYLPKLCLSGKCATKGTTIELNENDLPPAYTAWPNFHNAVASALFAHNKARMTEGSEQAGMILGFGLNGILSSMPPTLRHEYLAQENSFTTMAMLLGLCANLAGSGDIATWKVVSLHIGAMLPACTTELEIPRLATLVAPFALGLLFIGTHNSHVAKVLIGEISKKYSPLSIFGGGNGNSSTANINQSENNSSAADREAHSLCSGFGLGFVNLGKGRDGSSCLGEDGFDGILRRFVVGGPKPTTSHHPGNAGGGDDDDMYSQYGQSMPSLWEEYRCCHIEEGDNVNVDVTTPSAIIAVALTYLRSGNEAVIKWLSPPNTLHLLDGVRPDILMLRSLASILVYESIDDPRKEWLEYHLMPEALSKSFSLKTDNLEMRIDRESIVQAWASIICGYCLGLGIRYAGTSEHVVINTLWNYTNEFLKLASLDSKSKGRRVPKNISEYFPKNFLESCVCTLLVALSLVLAGTGNVKTLRLCRYMQSKIAATQITSSSNTYGMEMCIAMATGILFLGGGRYSLSNDDRSIAVLLAAVFPKWPINANDNRYHLQALRHLYVLAAQPRLMLPRPMPHNSKLKFKIEYLDGRKIDSRAPILLPPLNLLKRLSYISLNDRNFLPISFELPADLVHLKKIVEGGGVLNLVPKPIGHIKQNFIRKMAWREKHALHSTFEINPTIPTNEYNEIKEINSISRIAESCGLSHIIPSLIALRNGDPKREDWMFALLLNKVPLECKLFTPVQEQQL</sequence>
<organism evidence="5 6">
    <name type="scientific">Orchesella cincta</name>
    <name type="common">Springtail</name>
    <name type="synonym">Podura cincta</name>
    <dbReference type="NCBI Taxonomy" id="48709"/>
    <lineage>
        <taxon>Eukaryota</taxon>
        <taxon>Metazoa</taxon>
        <taxon>Ecdysozoa</taxon>
        <taxon>Arthropoda</taxon>
        <taxon>Hexapoda</taxon>
        <taxon>Collembola</taxon>
        <taxon>Entomobryomorpha</taxon>
        <taxon>Entomobryoidea</taxon>
        <taxon>Orchesellidae</taxon>
        <taxon>Orchesellinae</taxon>
        <taxon>Orchesella</taxon>
    </lineage>
</organism>
<keyword evidence="3" id="KW-0498">Mitosis</keyword>
<dbReference type="OrthoDB" id="26401at2759"/>
<dbReference type="GO" id="GO:0060090">
    <property type="term" value="F:molecular adaptor activity"/>
    <property type="evidence" value="ECO:0007669"/>
    <property type="project" value="TreeGrafter"/>
</dbReference>
<dbReference type="InterPro" id="IPR011989">
    <property type="entry name" value="ARM-like"/>
</dbReference>
<comment type="caution">
    <text evidence="5">The sequence shown here is derived from an EMBL/GenBank/DDBJ whole genome shotgun (WGS) entry which is preliminary data.</text>
</comment>
<protein>
    <submittedName>
        <fullName evidence="5">Anaphase-promoting complex subunit 1</fullName>
    </submittedName>
</protein>
<dbReference type="Proteomes" id="UP000094527">
    <property type="component" value="Unassembled WGS sequence"/>
</dbReference>
<dbReference type="GO" id="GO:0007091">
    <property type="term" value="P:metaphase/anaphase transition of mitotic cell cycle"/>
    <property type="evidence" value="ECO:0007669"/>
    <property type="project" value="TreeGrafter"/>
</dbReference>
<proteinExistence type="inferred from homology"/>
<dbReference type="Gene3D" id="1.25.10.10">
    <property type="entry name" value="Leucine-rich Repeat Variant"/>
    <property type="match status" value="2"/>
</dbReference>
<dbReference type="GO" id="GO:0070979">
    <property type="term" value="P:protein K11-linked ubiquitination"/>
    <property type="evidence" value="ECO:0007669"/>
    <property type="project" value="TreeGrafter"/>
</dbReference>
<dbReference type="GO" id="GO:0005680">
    <property type="term" value="C:anaphase-promoting complex"/>
    <property type="evidence" value="ECO:0007669"/>
    <property type="project" value="InterPro"/>
</dbReference>
<reference evidence="5 6" key="1">
    <citation type="journal article" date="2016" name="Genome Biol. Evol.">
        <title>Gene Family Evolution Reflects Adaptation to Soil Environmental Stressors in the Genome of the Collembolan Orchesella cincta.</title>
        <authorList>
            <person name="Faddeeva-Vakhrusheva A."/>
            <person name="Derks M.F."/>
            <person name="Anvar S.Y."/>
            <person name="Agamennone V."/>
            <person name="Suring W."/>
            <person name="Smit S."/>
            <person name="van Straalen N.M."/>
            <person name="Roelofs D."/>
        </authorList>
    </citation>
    <scope>NUCLEOTIDE SEQUENCE [LARGE SCALE GENOMIC DNA]</scope>
    <source>
        <tissue evidence="5">Mixed pool</tissue>
    </source>
</reference>
<evidence type="ECO:0000256" key="2">
    <source>
        <dbReference type="ARBA" id="ARBA00022618"/>
    </source>
</evidence>
<dbReference type="STRING" id="48709.A0A1D2NJ00"/>
<evidence type="ECO:0000256" key="4">
    <source>
        <dbReference type="ARBA" id="ARBA00023306"/>
    </source>
</evidence>
<keyword evidence="6" id="KW-1185">Reference proteome</keyword>
<keyword evidence="4" id="KW-0131">Cell cycle</keyword>
<evidence type="ECO:0000256" key="1">
    <source>
        <dbReference type="ARBA" id="ARBA00010547"/>
    </source>
</evidence>